<reference evidence="1 2" key="1">
    <citation type="submission" date="2021-08" db="EMBL/GenBank/DDBJ databases">
        <title>Draft genome sequence of Spirulina subsalsa with high tolerance to salinity and hype-accumulation of phycocyanin.</title>
        <authorList>
            <person name="Pei H."/>
            <person name="Jiang L."/>
        </authorList>
    </citation>
    <scope>NUCLEOTIDE SEQUENCE [LARGE SCALE GENOMIC DNA]</scope>
    <source>
        <strain evidence="1 2">FACHB-351</strain>
    </source>
</reference>
<keyword evidence="2" id="KW-1185">Reference proteome</keyword>
<dbReference type="PROSITE" id="PS51257">
    <property type="entry name" value="PROKAR_LIPOPROTEIN"/>
    <property type="match status" value="1"/>
</dbReference>
<organism evidence="1 2">
    <name type="scientific">Spirulina subsalsa FACHB-351</name>
    <dbReference type="NCBI Taxonomy" id="234711"/>
    <lineage>
        <taxon>Bacteria</taxon>
        <taxon>Bacillati</taxon>
        <taxon>Cyanobacteriota</taxon>
        <taxon>Cyanophyceae</taxon>
        <taxon>Spirulinales</taxon>
        <taxon>Spirulinaceae</taxon>
        <taxon>Spirulina</taxon>
    </lineage>
</organism>
<comment type="caution">
    <text evidence="1">The sequence shown here is derived from an EMBL/GenBank/DDBJ whole genome shotgun (WGS) entry which is preliminary data.</text>
</comment>
<dbReference type="Gene3D" id="3.40.50.300">
    <property type="entry name" value="P-loop containing nucleotide triphosphate hydrolases"/>
    <property type="match status" value="1"/>
</dbReference>
<dbReference type="SUPFAM" id="SSF52540">
    <property type="entry name" value="P-loop containing nucleoside triphosphate hydrolases"/>
    <property type="match status" value="1"/>
</dbReference>
<evidence type="ECO:0000313" key="2">
    <source>
        <dbReference type="Proteomes" id="UP001526426"/>
    </source>
</evidence>
<gene>
    <name evidence="1" type="ORF">K4A83_02700</name>
</gene>
<dbReference type="InterPro" id="IPR027417">
    <property type="entry name" value="P-loop_NTPase"/>
</dbReference>
<sequence length="164" mass="18894">MNGAGKTSILQAIAATLGCATGRFQKRSDLQWAGYNSELLGNNWGRFDPEVHLKIQFSTQEIKAIQEFYQKLQEIKHELPIPPAQNHIVPLKWSGERVIANSDSEFFQFKGREYAKQLLRSDGFQVFERVGTILWYTEQRTSTSLTTEDYNHRIEITDDILRDA</sequence>
<accession>A0ABT3L240</accession>
<evidence type="ECO:0000313" key="1">
    <source>
        <dbReference type="EMBL" id="MCW6035184.1"/>
    </source>
</evidence>
<name>A0ABT3L240_9CYAN</name>
<proteinExistence type="predicted"/>
<dbReference type="EMBL" id="JAIHOM010000008">
    <property type="protein sequence ID" value="MCW6035184.1"/>
    <property type="molecule type" value="Genomic_DNA"/>
</dbReference>
<protein>
    <recommendedName>
        <fullName evidence="3">Rad50/SbcC-type AAA domain-containing protein</fullName>
    </recommendedName>
</protein>
<evidence type="ECO:0008006" key="3">
    <source>
        <dbReference type="Google" id="ProtNLM"/>
    </source>
</evidence>
<dbReference type="Proteomes" id="UP001526426">
    <property type="component" value="Unassembled WGS sequence"/>
</dbReference>